<reference evidence="13 14" key="1">
    <citation type="submission" date="2015-07" db="EMBL/GenBank/DDBJ databases">
        <title>The genome of Habropoda laboriosa.</title>
        <authorList>
            <person name="Pan H."/>
            <person name="Kapheim K."/>
        </authorList>
    </citation>
    <scope>NUCLEOTIDE SEQUENCE [LARGE SCALE GENOMIC DNA]</scope>
    <source>
        <strain evidence="13">0110345459</strain>
    </source>
</reference>
<dbReference type="InterPro" id="IPR007052">
    <property type="entry name" value="CS_dom"/>
</dbReference>
<dbReference type="InterPro" id="IPR007699">
    <property type="entry name" value="SGS_dom"/>
</dbReference>
<dbReference type="PROSITE" id="PS51203">
    <property type="entry name" value="CS"/>
    <property type="match status" value="1"/>
</dbReference>
<dbReference type="Pfam" id="PF09032">
    <property type="entry name" value="Siah-Interact_N"/>
    <property type="match status" value="1"/>
</dbReference>
<dbReference type="InterPro" id="IPR015120">
    <property type="entry name" value="Siah-Interact_N"/>
</dbReference>
<keyword evidence="4" id="KW-0963">Cytoplasm</keyword>
<evidence type="ECO:0000313" key="14">
    <source>
        <dbReference type="Proteomes" id="UP000053825"/>
    </source>
</evidence>
<evidence type="ECO:0000256" key="2">
    <source>
        <dbReference type="ARBA" id="ARBA00004496"/>
    </source>
</evidence>
<dbReference type="SUPFAM" id="SSF49764">
    <property type="entry name" value="HSP20-like chaperones"/>
    <property type="match status" value="1"/>
</dbReference>
<dbReference type="InterPro" id="IPR052289">
    <property type="entry name" value="Calcyclin-binding_UBL-bridge"/>
</dbReference>
<keyword evidence="5" id="KW-0597">Phosphoprotein</keyword>
<accession>A0A0L7R511</accession>
<evidence type="ECO:0000256" key="4">
    <source>
        <dbReference type="ARBA" id="ARBA00022490"/>
    </source>
</evidence>
<dbReference type="FunFam" id="2.60.40.790:FF:000040">
    <property type="entry name" value="Calcyclin binding protein"/>
    <property type="match status" value="1"/>
</dbReference>
<evidence type="ECO:0000259" key="12">
    <source>
        <dbReference type="PROSITE" id="PS51203"/>
    </source>
</evidence>
<evidence type="ECO:0000256" key="5">
    <source>
        <dbReference type="ARBA" id="ARBA00022553"/>
    </source>
</evidence>
<dbReference type="PANTHER" id="PTHR13164">
    <property type="entry name" value="CALICYLIN BINDING PROTEIN"/>
    <property type="match status" value="1"/>
</dbReference>
<name>A0A0L7R511_9HYME</name>
<dbReference type="STRING" id="597456.A0A0L7R511"/>
<dbReference type="OrthoDB" id="164025at2759"/>
<dbReference type="GO" id="GO:0005737">
    <property type="term" value="C:cytoplasm"/>
    <property type="evidence" value="ECO:0007669"/>
    <property type="project" value="UniProtKB-SubCell"/>
</dbReference>
<dbReference type="EMBL" id="KQ414654">
    <property type="protein sequence ID" value="KOC65975.1"/>
    <property type="molecule type" value="Genomic_DNA"/>
</dbReference>
<evidence type="ECO:0000313" key="13">
    <source>
        <dbReference type="EMBL" id="KOC65975.1"/>
    </source>
</evidence>
<dbReference type="Proteomes" id="UP000053825">
    <property type="component" value="Unassembled WGS sequence"/>
</dbReference>
<keyword evidence="6" id="KW-0833">Ubl conjugation pathway</keyword>
<feature type="non-terminal residue" evidence="13">
    <location>
        <position position="1"/>
    </location>
</feature>
<sequence length="225" mass="25572">QLKLDIEEFNSLLRQASRQKCKDVLSLEIRRLQTELAKLTEENKILSIKSTNVESNSSQKCYEVKLNNYGWDQTSTIVKLYISLKDVHQLPKEAVICDFTENSLDLRVLGLDNKNYNLTINNFCEDIDINNSNVKTKTDMVVISLAKKVAKNWSHVTGIEKRITESKSSLGPDISEDNDPGTSLMSLMNLMKKMYQEGDDELKKTMNQAWAKSQQKGAPGFSDFP</sequence>
<evidence type="ECO:0000259" key="11">
    <source>
        <dbReference type="PROSITE" id="PS51048"/>
    </source>
</evidence>
<proteinExistence type="predicted"/>
<dbReference type="InterPro" id="IPR037201">
    <property type="entry name" value="CacyBP_N"/>
</dbReference>
<dbReference type="PROSITE" id="PS51048">
    <property type="entry name" value="SGS"/>
    <property type="match status" value="1"/>
</dbReference>
<dbReference type="SUPFAM" id="SSF140106">
    <property type="entry name" value="Calcyclin-binding protein-like"/>
    <property type="match status" value="1"/>
</dbReference>
<protein>
    <recommendedName>
        <fullName evidence="3">Calcyclin-binding protein</fullName>
    </recommendedName>
</protein>
<comment type="function">
    <text evidence="9">May be involved in calcium-dependent ubiquitination and subsequent proteasomal degradation of target proteins. Probably serves as a molecular bridge in ubiquitin E3 complexes. Participates in the ubiquitin-mediated degradation of beta-catenin (CTNNB1).</text>
</comment>
<evidence type="ECO:0000256" key="9">
    <source>
        <dbReference type="ARBA" id="ARBA00025145"/>
    </source>
</evidence>
<dbReference type="Gene3D" id="2.60.40.790">
    <property type="match status" value="1"/>
</dbReference>
<dbReference type="InterPro" id="IPR037893">
    <property type="entry name" value="CS_CacyBP"/>
</dbReference>
<dbReference type="GO" id="GO:0044548">
    <property type="term" value="F:S100 protein binding"/>
    <property type="evidence" value="ECO:0007669"/>
    <property type="project" value="InterPro"/>
</dbReference>
<dbReference type="InterPro" id="IPR008978">
    <property type="entry name" value="HSP20-like_chaperone"/>
</dbReference>
<evidence type="ECO:0000256" key="6">
    <source>
        <dbReference type="ARBA" id="ARBA00022786"/>
    </source>
</evidence>
<evidence type="ECO:0000256" key="1">
    <source>
        <dbReference type="ARBA" id="ARBA00004123"/>
    </source>
</evidence>
<keyword evidence="14" id="KW-1185">Reference proteome</keyword>
<keyword evidence="10" id="KW-0175">Coiled coil</keyword>
<feature type="coiled-coil region" evidence="10">
    <location>
        <begin position="22"/>
        <end position="49"/>
    </location>
</feature>
<evidence type="ECO:0000256" key="10">
    <source>
        <dbReference type="SAM" id="Coils"/>
    </source>
</evidence>
<evidence type="ECO:0000256" key="8">
    <source>
        <dbReference type="ARBA" id="ARBA00023242"/>
    </source>
</evidence>
<evidence type="ECO:0000256" key="7">
    <source>
        <dbReference type="ARBA" id="ARBA00022990"/>
    </source>
</evidence>
<dbReference type="GO" id="GO:0007507">
    <property type="term" value="P:heart development"/>
    <property type="evidence" value="ECO:0007669"/>
    <property type="project" value="TreeGrafter"/>
</dbReference>
<comment type="subcellular location">
    <subcellularLocation>
        <location evidence="2">Cytoplasm</location>
    </subcellularLocation>
    <subcellularLocation>
        <location evidence="1">Nucleus</location>
    </subcellularLocation>
</comment>
<keyword evidence="8" id="KW-0539">Nucleus</keyword>
<dbReference type="GO" id="GO:0031625">
    <property type="term" value="F:ubiquitin protein ligase binding"/>
    <property type="evidence" value="ECO:0007669"/>
    <property type="project" value="InterPro"/>
</dbReference>
<dbReference type="PANTHER" id="PTHR13164:SF3">
    <property type="entry name" value="CALCYCLIN-BINDING PROTEIN"/>
    <property type="match status" value="1"/>
</dbReference>
<gene>
    <name evidence="13" type="ORF">WH47_12774</name>
</gene>
<evidence type="ECO:0000256" key="3">
    <source>
        <dbReference type="ARBA" id="ARBA00015702"/>
    </source>
</evidence>
<dbReference type="GO" id="GO:0015631">
    <property type="term" value="F:tubulin binding"/>
    <property type="evidence" value="ECO:0007669"/>
    <property type="project" value="InterPro"/>
</dbReference>
<dbReference type="GO" id="GO:0005634">
    <property type="term" value="C:nucleus"/>
    <property type="evidence" value="ECO:0007669"/>
    <property type="project" value="UniProtKB-SubCell"/>
</dbReference>
<keyword evidence="7" id="KW-0007">Acetylation</keyword>
<feature type="domain" description="SGS" evidence="11">
    <location>
        <begin position="142"/>
        <end position="225"/>
    </location>
</feature>
<feature type="domain" description="CS" evidence="12">
    <location>
        <begin position="64"/>
        <end position="157"/>
    </location>
</feature>
<dbReference type="AlphaFoldDB" id="A0A0L7R511"/>
<dbReference type="Pfam" id="PF04969">
    <property type="entry name" value="CS"/>
    <property type="match status" value="1"/>
</dbReference>
<dbReference type="Gene3D" id="4.10.860.10">
    <property type="entry name" value="UVR domain"/>
    <property type="match status" value="1"/>
</dbReference>
<dbReference type="CDD" id="cd06468">
    <property type="entry name" value="p23_CacyBP"/>
    <property type="match status" value="1"/>
</dbReference>
<organism evidence="13 14">
    <name type="scientific">Habropoda laboriosa</name>
    <dbReference type="NCBI Taxonomy" id="597456"/>
    <lineage>
        <taxon>Eukaryota</taxon>
        <taxon>Metazoa</taxon>
        <taxon>Ecdysozoa</taxon>
        <taxon>Arthropoda</taxon>
        <taxon>Hexapoda</taxon>
        <taxon>Insecta</taxon>
        <taxon>Pterygota</taxon>
        <taxon>Neoptera</taxon>
        <taxon>Endopterygota</taxon>
        <taxon>Hymenoptera</taxon>
        <taxon>Apocrita</taxon>
        <taxon>Aculeata</taxon>
        <taxon>Apoidea</taxon>
        <taxon>Anthophila</taxon>
        <taxon>Apidae</taxon>
        <taxon>Habropoda</taxon>
    </lineage>
</organism>